<feature type="region of interest" description="Disordered" evidence="5">
    <location>
        <begin position="285"/>
        <end position="308"/>
    </location>
</feature>
<gene>
    <name evidence="7" type="primary">atoC</name>
    <name evidence="7" type="ordered locus">SRU_2650</name>
</gene>
<dbReference type="GO" id="GO:0043565">
    <property type="term" value="F:sequence-specific DNA binding"/>
    <property type="evidence" value="ECO:0007669"/>
    <property type="project" value="InterPro"/>
</dbReference>
<dbReference type="SUPFAM" id="SSF52540">
    <property type="entry name" value="P-loop containing nucleoside triphosphate hydrolases"/>
    <property type="match status" value="1"/>
</dbReference>
<dbReference type="SUPFAM" id="SSF46689">
    <property type="entry name" value="Homeodomain-like"/>
    <property type="match status" value="1"/>
</dbReference>
<dbReference type="PROSITE" id="PS00675">
    <property type="entry name" value="SIGMA54_INTERACT_1"/>
    <property type="match status" value="1"/>
</dbReference>
<dbReference type="InterPro" id="IPR027417">
    <property type="entry name" value="P-loop_NTPase"/>
</dbReference>
<keyword evidence="4" id="KW-0804">Transcription</keyword>
<evidence type="ECO:0000256" key="2">
    <source>
        <dbReference type="ARBA" id="ARBA00022840"/>
    </source>
</evidence>
<dbReference type="Gene3D" id="1.10.10.60">
    <property type="entry name" value="Homeodomain-like"/>
    <property type="match status" value="1"/>
</dbReference>
<dbReference type="GO" id="GO:0006355">
    <property type="term" value="P:regulation of DNA-templated transcription"/>
    <property type="evidence" value="ECO:0007669"/>
    <property type="project" value="InterPro"/>
</dbReference>
<dbReference type="HOGENOM" id="CLU_000445_119_4_10"/>
<evidence type="ECO:0000256" key="5">
    <source>
        <dbReference type="SAM" id="MobiDB-lite"/>
    </source>
</evidence>
<evidence type="ECO:0000313" key="7">
    <source>
        <dbReference type="EMBL" id="ABC45588.1"/>
    </source>
</evidence>
<dbReference type="InterPro" id="IPR025662">
    <property type="entry name" value="Sigma_54_int_dom_ATP-bd_1"/>
</dbReference>
<dbReference type="InterPro" id="IPR002078">
    <property type="entry name" value="Sigma_54_int"/>
</dbReference>
<evidence type="ECO:0000256" key="4">
    <source>
        <dbReference type="ARBA" id="ARBA00023163"/>
    </source>
</evidence>
<evidence type="ECO:0000313" key="8">
    <source>
        <dbReference type="Proteomes" id="UP000008674"/>
    </source>
</evidence>
<dbReference type="EnsemblBacteria" id="ABC45588">
    <property type="protein sequence ID" value="ABC45588"/>
    <property type="gene ID" value="SRU_2650"/>
</dbReference>
<dbReference type="Gene3D" id="1.10.8.60">
    <property type="match status" value="1"/>
</dbReference>
<dbReference type="InterPro" id="IPR002197">
    <property type="entry name" value="HTH_Fis"/>
</dbReference>
<dbReference type="SMART" id="SM00382">
    <property type="entry name" value="AAA"/>
    <property type="match status" value="1"/>
</dbReference>
<dbReference type="KEGG" id="sru:SRU_2650"/>
<dbReference type="InterPro" id="IPR025944">
    <property type="entry name" value="Sigma_54_int_dom_CS"/>
</dbReference>
<dbReference type="OrthoDB" id="5401077at2"/>
<dbReference type="InterPro" id="IPR009057">
    <property type="entry name" value="Homeodomain-like_sf"/>
</dbReference>
<protein>
    <submittedName>
        <fullName evidence="7">Response regulatory protein</fullName>
    </submittedName>
</protein>
<dbReference type="CDD" id="cd00009">
    <property type="entry name" value="AAA"/>
    <property type="match status" value="1"/>
</dbReference>
<feature type="domain" description="Sigma-54 factor interaction" evidence="6">
    <location>
        <begin position="32"/>
        <end position="261"/>
    </location>
</feature>
<dbReference type="STRING" id="309807.SRU_2650"/>
<sequence length="493" mass="55141">MLRDLPAAPHRCFALDPPPPMDRTSIQERFGIVGESDVIKNVIDQARQVADTDITVLLQGESGVGKELISQVLHELSMRRHEQMVVVNCGAIPEGLIESELFGAEKGAYTGAVEERVGYFEEADDGTIFLDEIGEMPKNAQVRLLRVLETGRFTRVGASQQQQVDVRIVAATNKDLAEEVQKGNFRKDLYYRLSTVLIDIPPLRERPDDILPIFDTFLHEFSQEYSSSRKQLTADAEELLESYRWPGNVRELRNIAEQVAVLMRTDEVSADDLRPLLRDLGQAAASTDLMRVEPEPQDPDAGAGTEDDLRQRELLYRAILEMRMDMRNLKERIDSLMSNVGVVVPREVAERGDFPSDYDDFVVVNSEDGPTASPPHREREQGSGGEVDSMMRDVIYEVEESGPARPTRPRPDRPSAPEPESPPSAEAEAEIEAGPTETDSGGSGELPTLEESEKQLISRALKRFDGNRRKTAEALGISERTLYRKLKDIDEDL</sequence>
<dbReference type="PANTHER" id="PTHR32071">
    <property type="entry name" value="TRANSCRIPTIONAL REGULATORY PROTEIN"/>
    <property type="match status" value="1"/>
</dbReference>
<dbReference type="eggNOG" id="COG2204">
    <property type="taxonomic scope" value="Bacteria"/>
</dbReference>
<keyword evidence="3" id="KW-0805">Transcription regulation</keyword>
<dbReference type="PRINTS" id="PR01590">
    <property type="entry name" value="HTHFIS"/>
</dbReference>
<dbReference type="GO" id="GO:0005524">
    <property type="term" value="F:ATP binding"/>
    <property type="evidence" value="ECO:0007669"/>
    <property type="project" value="UniProtKB-KW"/>
</dbReference>
<dbReference type="Gene3D" id="3.40.50.300">
    <property type="entry name" value="P-loop containing nucleotide triphosphate hydrolases"/>
    <property type="match status" value="1"/>
</dbReference>
<reference evidence="7 8" key="1">
    <citation type="journal article" date="2005" name="Proc. Natl. Acad. Sci. U.S.A.">
        <title>The genome of Salinibacter ruber: convergence and gene exchange among hyperhalophilic bacteria and archaea.</title>
        <authorList>
            <person name="Mongodin E.F."/>
            <person name="Nelson K.E."/>
            <person name="Daugherty S."/>
            <person name="Deboy R.T."/>
            <person name="Wister J."/>
            <person name="Khouri H."/>
            <person name="Weidman J."/>
            <person name="Walsh D.A."/>
            <person name="Papke R.T."/>
            <person name="Sanchez Perez G."/>
            <person name="Sharma A.K."/>
            <person name="Nesbo C.L."/>
            <person name="MacLeod D."/>
            <person name="Bapteste E."/>
            <person name="Doolittle W.F."/>
            <person name="Charlebois R.L."/>
            <person name="Legault B."/>
            <person name="Rodriguez-Valera F."/>
        </authorList>
    </citation>
    <scope>NUCLEOTIDE SEQUENCE [LARGE SCALE GENOMIC DNA]</scope>
    <source>
        <strain evidence="8">DSM 13855 / CECT 5946 / M31</strain>
    </source>
</reference>
<dbReference type="AlphaFoldDB" id="Q2RZ83"/>
<accession>Q2RZ83</accession>
<dbReference type="Pfam" id="PF25601">
    <property type="entry name" value="AAA_lid_14"/>
    <property type="match status" value="1"/>
</dbReference>
<dbReference type="PROSITE" id="PS50045">
    <property type="entry name" value="SIGMA54_INTERACT_4"/>
    <property type="match status" value="1"/>
</dbReference>
<organism evidence="7 8">
    <name type="scientific">Salinibacter ruber (strain DSM 13855 / M31)</name>
    <dbReference type="NCBI Taxonomy" id="309807"/>
    <lineage>
        <taxon>Bacteria</taxon>
        <taxon>Pseudomonadati</taxon>
        <taxon>Rhodothermota</taxon>
        <taxon>Rhodothermia</taxon>
        <taxon>Rhodothermales</taxon>
        <taxon>Salinibacteraceae</taxon>
        <taxon>Salinibacter</taxon>
    </lineage>
</organism>
<keyword evidence="2" id="KW-0067">ATP-binding</keyword>
<feature type="region of interest" description="Disordered" evidence="5">
    <location>
        <begin position="352"/>
        <end position="454"/>
    </location>
</feature>
<keyword evidence="1" id="KW-0547">Nucleotide-binding</keyword>
<dbReference type="PANTHER" id="PTHR32071:SF121">
    <property type="entry name" value="SIGMA L-DEPENDENT TRANSCRIPTIONAL REGULATOR YQIR-RELATED"/>
    <property type="match status" value="1"/>
</dbReference>
<name>Q2RZ83_SALRD</name>
<dbReference type="EMBL" id="CP000159">
    <property type="protein sequence ID" value="ABC45588.1"/>
    <property type="molecule type" value="Genomic_DNA"/>
</dbReference>
<evidence type="ECO:0000259" key="6">
    <source>
        <dbReference type="PROSITE" id="PS50045"/>
    </source>
</evidence>
<evidence type="ECO:0000256" key="1">
    <source>
        <dbReference type="ARBA" id="ARBA00022741"/>
    </source>
</evidence>
<evidence type="ECO:0000256" key="3">
    <source>
        <dbReference type="ARBA" id="ARBA00023015"/>
    </source>
</evidence>
<dbReference type="Pfam" id="PF00158">
    <property type="entry name" value="Sigma54_activat"/>
    <property type="match status" value="1"/>
</dbReference>
<proteinExistence type="predicted"/>
<keyword evidence="8" id="KW-1185">Reference proteome</keyword>
<dbReference type="InterPro" id="IPR003593">
    <property type="entry name" value="AAA+_ATPase"/>
</dbReference>
<dbReference type="FunFam" id="3.40.50.300:FF:000006">
    <property type="entry name" value="DNA-binding transcriptional regulator NtrC"/>
    <property type="match status" value="1"/>
</dbReference>
<dbReference type="PROSITE" id="PS00688">
    <property type="entry name" value="SIGMA54_INTERACT_3"/>
    <property type="match status" value="1"/>
</dbReference>
<dbReference type="Pfam" id="PF02954">
    <property type="entry name" value="HTH_8"/>
    <property type="match status" value="1"/>
</dbReference>
<dbReference type="Proteomes" id="UP000008674">
    <property type="component" value="Chromosome"/>
</dbReference>
<dbReference type="InterPro" id="IPR058031">
    <property type="entry name" value="AAA_lid_NorR"/>
</dbReference>